<accession>A0A510UXH8</accession>
<reference evidence="1 2" key="1">
    <citation type="submission" date="2019-07" db="EMBL/GenBank/DDBJ databases">
        <title>Whole genome shotgun sequence of Cellulomonas persica NBRC 101101.</title>
        <authorList>
            <person name="Hosoyama A."/>
            <person name="Uohara A."/>
            <person name="Ohji S."/>
            <person name="Ichikawa N."/>
        </authorList>
    </citation>
    <scope>NUCLEOTIDE SEQUENCE [LARGE SCALE GENOMIC DNA]</scope>
    <source>
        <strain evidence="1 2">NBRC 101101</strain>
    </source>
</reference>
<name>A0A510UXH8_9CELL</name>
<proteinExistence type="predicted"/>
<dbReference type="EMBL" id="BJUA01000026">
    <property type="protein sequence ID" value="GEK19393.1"/>
    <property type="molecule type" value="Genomic_DNA"/>
</dbReference>
<organism evidence="1 2">
    <name type="scientific">Cellulomonas persica</name>
    <dbReference type="NCBI Taxonomy" id="76861"/>
    <lineage>
        <taxon>Bacteria</taxon>
        <taxon>Bacillati</taxon>
        <taxon>Actinomycetota</taxon>
        <taxon>Actinomycetes</taxon>
        <taxon>Micrococcales</taxon>
        <taxon>Cellulomonadaceae</taxon>
        <taxon>Cellulomonas</taxon>
    </lineage>
</organism>
<protein>
    <submittedName>
        <fullName evidence="1">Reductase</fullName>
    </submittedName>
</protein>
<comment type="caution">
    <text evidence="1">The sequence shown here is derived from an EMBL/GenBank/DDBJ whole genome shotgun (WGS) entry which is preliminary data.</text>
</comment>
<gene>
    <name evidence="1" type="ORF">CPE01_31260</name>
</gene>
<dbReference type="OrthoDB" id="7941246at2"/>
<dbReference type="InterPro" id="IPR036291">
    <property type="entry name" value="NAD(P)-bd_dom_sf"/>
</dbReference>
<dbReference type="Proteomes" id="UP000321386">
    <property type="component" value="Unassembled WGS sequence"/>
</dbReference>
<evidence type="ECO:0000313" key="2">
    <source>
        <dbReference type="Proteomes" id="UP000321386"/>
    </source>
</evidence>
<keyword evidence="2" id="KW-1185">Reference proteome</keyword>
<evidence type="ECO:0000313" key="1">
    <source>
        <dbReference type="EMBL" id="GEK19393.1"/>
    </source>
</evidence>
<dbReference type="Gene3D" id="3.40.50.720">
    <property type="entry name" value="NAD(P)-binding Rossmann-like Domain"/>
    <property type="match status" value="1"/>
</dbReference>
<dbReference type="SUPFAM" id="SSF51735">
    <property type="entry name" value="NAD(P)-binding Rossmann-fold domains"/>
    <property type="match status" value="1"/>
</dbReference>
<dbReference type="AlphaFoldDB" id="A0A510UXH8"/>
<sequence>MTRPKALVLGGTTFVGIHLVTSLLRDGWDVTTFNRGRSTPDVPDGLFDGVTRLHGDRSGDVSALADGRWDVVHDLTSFHPEQVRRSAAHLVGRCDHYVLVSTISTYARLGSAGITEDAPLATFDGPVPDEVDGDSYGGLKALCEQAAAELFDSLTVVRPSIIAGPHDPTDRFTYWVVRPSEPGPHVTPPLDAPVQYIDARDLADWLVRLGADHVLGTYNAATVPFPFGDLLQAVADETGVASQPVVLTDEQRDVEQVRPWADLPMWLPPDDEAMRGMFQVDTSRAQAAGLRTRPLRETVRDTLDWVRGRGGDLAVGLTAERDAELAARYGAHG</sequence>
<dbReference type="RefSeq" id="WP_146807748.1">
    <property type="nucleotide sequence ID" value="NZ_BJUA01000026.1"/>
</dbReference>